<dbReference type="Proteomes" id="UP000198323">
    <property type="component" value="Unassembled WGS sequence"/>
</dbReference>
<feature type="compositionally biased region" description="Polar residues" evidence="1">
    <location>
        <begin position="410"/>
        <end position="420"/>
    </location>
</feature>
<feature type="compositionally biased region" description="Polar residues" evidence="1">
    <location>
        <begin position="310"/>
        <end position="349"/>
    </location>
</feature>
<proteinExistence type="predicted"/>
<comment type="caution">
    <text evidence="2">The sequence shown here is derived from an EMBL/GenBank/DDBJ whole genome shotgun (WGS) entry which is preliminary data.</text>
</comment>
<reference evidence="2 3" key="1">
    <citation type="submission" date="2016-07" db="EMBL/GenBank/DDBJ databases">
        <title>Disparate Historic Effective Population Sizes Predicted by Modern Levels of Genome Diversity for the Scaled Quail (Callipepla squamata) and the Northern Bobwhite (Colinus virginianus): Inferences from First and Second Generation Draft Genome Assemblies for Sympatric New World Quail.</title>
        <authorList>
            <person name="Oldeschulte D.L."/>
            <person name="Halley Y.A."/>
            <person name="Bhattarai E.K."/>
            <person name="Brashear W.A."/>
            <person name="Hill J."/>
            <person name="Metz R.P."/>
            <person name="Johnson C.D."/>
            <person name="Rollins D."/>
            <person name="Peterson M.J."/>
            <person name="Bickhart D.M."/>
            <person name="Decker J.E."/>
            <person name="Seabury C.M."/>
        </authorList>
    </citation>
    <scope>NUCLEOTIDE SEQUENCE [LARGE SCALE GENOMIC DNA]</scope>
    <source>
        <strain evidence="2 3">Texas</strain>
        <tissue evidence="2">Leg muscle</tissue>
    </source>
</reference>
<gene>
    <name evidence="2" type="ORF">ASZ78_013053</name>
</gene>
<feature type="compositionally biased region" description="Basic and acidic residues" evidence="1">
    <location>
        <begin position="532"/>
        <end position="543"/>
    </location>
</feature>
<protein>
    <recommendedName>
        <fullName evidence="4">Supervillin</fullName>
    </recommendedName>
</protein>
<organism evidence="2 3">
    <name type="scientific">Callipepla squamata</name>
    <name type="common">Scaled quail</name>
    <dbReference type="NCBI Taxonomy" id="9009"/>
    <lineage>
        <taxon>Eukaryota</taxon>
        <taxon>Metazoa</taxon>
        <taxon>Chordata</taxon>
        <taxon>Craniata</taxon>
        <taxon>Vertebrata</taxon>
        <taxon>Euteleostomi</taxon>
        <taxon>Archelosauria</taxon>
        <taxon>Archosauria</taxon>
        <taxon>Dinosauria</taxon>
        <taxon>Saurischia</taxon>
        <taxon>Theropoda</taxon>
        <taxon>Coelurosauria</taxon>
        <taxon>Aves</taxon>
        <taxon>Neognathae</taxon>
        <taxon>Galloanserae</taxon>
        <taxon>Galliformes</taxon>
        <taxon>Odontophoridae</taxon>
        <taxon>Callipepla</taxon>
    </lineage>
</organism>
<feature type="compositionally biased region" description="Polar residues" evidence="1">
    <location>
        <begin position="172"/>
        <end position="184"/>
    </location>
</feature>
<evidence type="ECO:0000313" key="3">
    <source>
        <dbReference type="Proteomes" id="UP000198323"/>
    </source>
</evidence>
<name>A0A226N3X5_CALSU</name>
<sequence length="681" mass="76074">MFRNPWISSYLGNVKHAEEQDFDKGNSVRFKPSRLLHRKRALSFQKEFSFEDKEELANSTKDIDANLLAVLPKVSELRKLFEPNNQDFLEMKRKERIARRLEGIENDTQPMLLQNCPGSVAHRLLEEDTPRYMRATDPYSHHLGRSNEEEETSDSSVEKQPRSSRYRAEITGGNTESLYSTGNMDTHELESKAERIARYKAERRRQLAEKYGLSLDSDLDSDYSSRYSRARKDPDSVERKGLKSERHDDESKDSGSLYLSRTEVKESKGVISESREYSSHEKDGIPAKEELSNEKSDKRVDGDSAIRQASDPSATLDSSVSLTLSGRESSSYNEVPISPKQTPRESLSSPKRAASPIHLQNDQPLHTEMLKLINLAIVTIEAMSPETRVKVREKLVKEESARGSPEPVTDSVSQRKSQPVPTHYMPLQTETSAFDRVLNQPVSAVRQPIHGYIQPAGVAHTAQLMATEEPENIFVGSRLLSDSVSLLTKSAAGTAPESEKKEALAYGAKPGEEESPEGEQALKGRRPILPSEIRKQGKSHEGLFGEGELDTGMGSSSSASKLKVSSDVQWEQECKKKQVPQQQLKTPENTERSEAVMYIQSGSVSQPAQGKGPVWKVSKHKVLTRSMSDYTVPPKLEAFHSKSMEANAANDEIGMVDTKVSVAQLRNVFLETANANKKTDL</sequence>
<feature type="region of interest" description="Disordered" evidence="1">
    <location>
        <begin position="216"/>
        <end position="360"/>
    </location>
</feature>
<feature type="compositionally biased region" description="Basic and acidic residues" evidence="1">
    <location>
        <begin position="262"/>
        <end position="304"/>
    </location>
</feature>
<evidence type="ECO:0008006" key="4">
    <source>
        <dbReference type="Google" id="ProtNLM"/>
    </source>
</evidence>
<dbReference type="OrthoDB" id="28894at2759"/>
<evidence type="ECO:0000256" key="1">
    <source>
        <dbReference type="SAM" id="MobiDB-lite"/>
    </source>
</evidence>
<feature type="compositionally biased region" description="Basic and acidic residues" evidence="1">
    <location>
        <begin position="230"/>
        <end position="253"/>
    </location>
</feature>
<feature type="region of interest" description="Disordered" evidence="1">
    <location>
        <begin position="129"/>
        <end position="190"/>
    </location>
</feature>
<feature type="region of interest" description="Disordered" evidence="1">
    <location>
        <begin position="490"/>
        <end position="592"/>
    </location>
</feature>
<accession>A0A226N3X5</accession>
<dbReference type="AlphaFoldDB" id="A0A226N3X5"/>
<evidence type="ECO:0000313" key="2">
    <source>
        <dbReference type="EMBL" id="OXB62293.1"/>
    </source>
</evidence>
<feature type="compositionally biased region" description="Low complexity" evidence="1">
    <location>
        <begin position="555"/>
        <end position="566"/>
    </location>
</feature>
<keyword evidence="3" id="KW-1185">Reference proteome</keyword>
<feature type="region of interest" description="Disordered" evidence="1">
    <location>
        <begin position="395"/>
        <end position="420"/>
    </location>
</feature>
<dbReference type="EMBL" id="MCFN01000223">
    <property type="protein sequence ID" value="OXB62293.1"/>
    <property type="molecule type" value="Genomic_DNA"/>
</dbReference>
<dbReference type="STRING" id="9009.A0A226N3X5"/>